<reference evidence="4" key="1">
    <citation type="submission" date="2017-09" db="EMBL/GenBank/DDBJ databases">
        <title>Depth-based differentiation of microbial function through sediment-hosted aquifers and enrichment of novel symbionts in the deep terrestrial subsurface.</title>
        <authorList>
            <person name="Probst A.J."/>
            <person name="Ladd B."/>
            <person name="Jarett J.K."/>
            <person name="Geller-Mcgrath D.E."/>
            <person name="Sieber C.M.K."/>
            <person name="Emerson J.B."/>
            <person name="Anantharaman K."/>
            <person name="Thomas B.C."/>
            <person name="Malmstrom R."/>
            <person name="Stieglmeier M."/>
            <person name="Klingl A."/>
            <person name="Woyke T."/>
            <person name="Ryan C.M."/>
            <person name="Banfield J.F."/>
        </authorList>
    </citation>
    <scope>NUCLEOTIDE SEQUENCE [LARGE SCALE GENOMIC DNA]</scope>
</reference>
<dbReference type="Gene3D" id="3.40.120.10">
    <property type="entry name" value="Alpha-D-Glucose-1,6-Bisphosphate, subunit A, domain 3"/>
    <property type="match status" value="1"/>
</dbReference>
<dbReference type="AlphaFoldDB" id="A0A2M7H1X4"/>
<gene>
    <name evidence="3" type="ORF">COW25_00305</name>
</gene>
<name>A0A2M7H1X4_9BACT</name>
<comment type="similarity">
    <text evidence="1">Belongs to the phosphohexose mutase family.</text>
</comment>
<evidence type="ECO:0000313" key="4">
    <source>
        <dbReference type="Proteomes" id="UP000230215"/>
    </source>
</evidence>
<feature type="domain" description="Alpha-D-phosphohexomutase alpha/beta/alpha" evidence="2">
    <location>
        <begin position="1"/>
        <end position="45"/>
    </location>
</feature>
<comment type="caution">
    <text evidence="3">The sequence shown here is derived from an EMBL/GenBank/DDBJ whole genome shotgun (WGS) entry which is preliminary data.</text>
</comment>
<feature type="non-terminal residue" evidence="3">
    <location>
        <position position="1"/>
    </location>
</feature>
<feature type="non-terminal residue" evidence="3">
    <location>
        <position position="47"/>
    </location>
</feature>
<dbReference type="Proteomes" id="UP000230215">
    <property type="component" value="Unassembled WGS sequence"/>
</dbReference>
<dbReference type="PROSITE" id="PS00710">
    <property type="entry name" value="PGM_PMM"/>
    <property type="match status" value="1"/>
</dbReference>
<organism evidence="3 4">
    <name type="scientific">Candidatus Nealsonbacteria bacterium CG15_BIG_FIL_POST_REV_8_21_14_020_37_12</name>
    <dbReference type="NCBI Taxonomy" id="1974716"/>
    <lineage>
        <taxon>Bacteria</taxon>
        <taxon>Candidatus Nealsoniibacteriota</taxon>
    </lineage>
</organism>
<accession>A0A2M7H1X4</accession>
<evidence type="ECO:0000313" key="3">
    <source>
        <dbReference type="EMBL" id="PIW35328.1"/>
    </source>
</evidence>
<dbReference type="SUPFAM" id="SSF53738">
    <property type="entry name" value="Phosphoglucomutase, first 3 domains"/>
    <property type="match status" value="1"/>
</dbReference>
<dbReference type="GO" id="GO:0000287">
    <property type="term" value="F:magnesium ion binding"/>
    <property type="evidence" value="ECO:0007669"/>
    <property type="project" value="InterPro"/>
</dbReference>
<dbReference type="InterPro" id="IPR005844">
    <property type="entry name" value="A-D-PHexomutase_a/b/a-I"/>
</dbReference>
<proteinExistence type="inferred from homology"/>
<dbReference type="Pfam" id="PF02878">
    <property type="entry name" value="PGM_PMM_I"/>
    <property type="match status" value="1"/>
</dbReference>
<evidence type="ECO:0000256" key="1">
    <source>
        <dbReference type="ARBA" id="ARBA00010231"/>
    </source>
</evidence>
<dbReference type="GO" id="GO:0005975">
    <property type="term" value="P:carbohydrate metabolic process"/>
    <property type="evidence" value="ECO:0007669"/>
    <property type="project" value="InterPro"/>
</dbReference>
<evidence type="ECO:0000259" key="2">
    <source>
        <dbReference type="Pfam" id="PF02878"/>
    </source>
</evidence>
<dbReference type="InterPro" id="IPR016055">
    <property type="entry name" value="A-D-PHexomutase_a/b/a-I/II/III"/>
</dbReference>
<protein>
    <recommendedName>
        <fullName evidence="2">Alpha-D-phosphohexomutase alpha/beta/alpha domain-containing protein</fullName>
    </recommendedName>
</protein>
<dbReference type="GO" id="GO:0016868">
    <property type="term" value="F:intramolecular phosphotransferase activity"/>
    <property type="evidence" value="ECO:0007669"/>
    <property type="project" value="InterPro"/>
</dbReference>
<sequence length="47" mass="5212">GGVYVSASHNPAQYNGFKFAIDFSETLVTEDIQALKEMAEKDDFKKA</sequence>
<dbReference type="InterPro" id="IPR016066">
    <property type="entry name" value="A-D-PHexomutase_CS"/>
</dbReference>
<dbReference type="EMBL" id="PFGB01000010">
    <property type="protein sequence ID" value="PIW35328.1"/>
    <property type="molecule type" value="Genomic_DNA"/>
</dbReference>